<feature type="compositionally biased region" description="Polar residues" evidence="3">
    <location>
        <begin position="245"/>
        <end position="257"/>
    </location>
</feature>
<keyword evidence="6" id="KW-1185">Reference proteome</keyword>
<dbReference type="InterPro" id="IPR003115">
    <property type="entry name" value="ParB_N"/>
</dbReference>
<dbReference type="InterPro" id="IPR050336">
    <property type="entry name" value="Chromosome_partition/occlusion"/>
</dbReference>
<dbReference type="InterPro" id="IPR041468">
    <property type="entry name" value="HTH_ParB/Spo0J"/>
</dbReference>
<comment type="similarity">
    <text evidence="1">Belongs to the ParB family.</text>
</comment>
<dbReference type="Pfam" id="PF02195">
    <property type="entry name" value="ParB_N"/>
    <property type="match status" value="1"/>
</dbReference>
<dbReference type="PANTHER" id="PTHR33375">
    <property type="entry name" value="CHROMOSOME-PARTITIONING PROTEIN PARB-RELATED"/>
    <property type="match status" value="1"/>
</dbReference>
<evidence type="ECO:0000313" key="6">
    <source>
        <dbReference type="Proteomes" id="UP001528823"/>
    </source>
</evidence>
<feature type="compositionally biased region" description="Basic and acidic residues" evidence="3">
    <location>
        <begin position="1"/>
        <end position="14"/>
    </location>
</feature>
<name>A0ABT5UHK5_9GAMM</name>
<dbReference type="Gene3D" id="1.10.10.2830">
    <property type="match status" value="1"/>
</dbReference>
<dbReference type="NCBIfam" id="TIGR00180">
    <property type="entry name" value="parB_part"/>
    <property type="match status" value="1"/>
</dbReference>
<feature type="region of interest" description="Disordered" evidence="3">
    <location>
        <begin position="1"/>
        <end position="31"/>
    </location>
</feature>
<evidence type="ECO:0000256" key="3">
    <source>
        <dbReference type="SAM" id="MobiDB-lite"/>
    </source>
</evidence>
<dbReference type="Pfam" id="PF17762">
    <property type="entry name" value="HTH_ParB"/>
    <property type="match status" value="1"/>
</dbReference>
<dbReference type="RefSeq" id="WP_274692148.1">
    <property type="nucleotide sequence ID" value="NZ_JAPMOU010000092.1"/>
</dbReference>
<evidence type="ECO:0000256" key="2">
    <source>
        <dbReference type="ARBA" id="ARBA00022829"/>
    </source>
</evidence>
<feature type="compositionally biased region" description="Polar residues" evidence="3">
    <location>
        <begin position="277"/>
        <end position="293"/>
    </location>
</feature>
<dbReference type="SUPFAM" id="SSF110849">
    <property type="entry name" value="ParB/Sulfiredoxin"/>
    <property type="match status" value="1"/>
</dbReference>
<dbReference type="EMBL" id="JAPMOU010000092">
    <property type="protein sequence ID" value="MDE1465845.1"/>
    <property type="molecule type" value="Genomic_DNA"/>
</dbReference>
<dbReference type="SMART" id="SM00470">
    <property type="entry name" value="ParB"/>
    <property type="match status" value="1"/>
</dbReference>
<dbReference type="InterPro" id="IPR004437">
    <property type="entry name" value="ParB/RepB/Spo0J"/>
</dbReference>
<dbReference type="Proteomes" id="UP001528823">
    <property type="component" value="Unassembled WGS sequence"/>
</dbReference>
<feature type="region of interest" description="Disordered" evidence="3">
    <location>
        <begin position="244"/>
        <end position="306"/>
    </location>
</feature>
<reference evidence="5 6" key="1">
    <citation type="submission" date="2022-11" db="EMBL/GenBank/DDBJ databases">
        <title>Spartinivicinus poritis sp. nov., isolated from scleractinian coral Porites lutea.</title>
        <authorList>
            <person name="Zhang G."/>
            <person name="Cai L."/>
            <person name="Wei Q."/>
        </authorList>
    </citation>
    <scope>NUCLEOTIDE SEQUENCE [LARGE SCALE GENOMIC DNA]</scope>
    <source>
        <strain evidence="5 6">A2-2</strain>
    </source>
</reference>
<keyword evidence="2" id="KW-0159">Chromosome partition</keyword>
<dbReference type="Gene3D" id="3.90.1530.30">
    <property type="match status" value="1"/>
</dbReference>
<dbReference type="InterPro" id="IPR036086">
    <property type="entry name" value="ParB/Sulfiredoxin_sf"/>
</dbReference>
<evidence type="ECO:0000259" key="4">
    <source>
        <dbReference type="SMART" id="SM00470"/>
    </source>
</evidence>
<gene>
    <name evidence="5" type="ORF">ORQ98_28160</name>
</gene>
<evidence type="ECO:0000313" key="5">
    <source>
        <dbReference type="EMBL" id="MDE1465845.1"/>
    </source>
</evidence>
<dbReference type="PANTHER" id="PTHR33375:SF1">
    <property type="entry name" value="CHROMOSOME-PARTITIONING PROTEIN PARB-RELATED"/>
    <property type="match status" value="1"/>
</dbReference>
<protein>
    <submittedName>
        <fullName evidence="5">ParB/RepB/Spo0J family partition protein</fullName>
    </submittedName>
</protein>
<sequence length="363" mass="41817">MAKSFAERKKEKAAQRNQVSVNDLLQDKPESSSKEGVLLLLYPHQCFTEEQVRKEFDQDEISSMAASLKSNGQQQPIIVYPPNEKGLYKIDKGECRWLASQLIPNFRLKALIDPEAPLREKRKRIVCQIIENDQRNDLRPFEMANAIKDLANEKLTLEEIAEELGWITRNNKPNINKVSRYLNILKLPEEGINLVKQRVVTDLLTLDFLRKIYSINKEKFSALCELAKEDGGISRKRAEQEYKQCKSNTMASPSQEVDFSHERKRDSKEESLHGDKQNASQENTQTTDGVSENFSHERKAKTNNNEVPKIQSEIVIHVEIQNKTPGILVFDKPQKSGYAWVQTLQDERMLTKLEDLTITSIKY</sequence>
<feature type="domain" description="ParB-like N-terminal" evidence="4">
    <location>
        <begin position="39"/>
        <end position="133"/>
    </location>
</feature>
<dbReference type="SUPFAM" id="SSF109709">
    <property type="entry name" value="KorB DNA-binding domain-like"/>
    <property type="match status" value="1"/>
</dbReference>
<organism evidence="5 6">
    <name type="scientific">Spartinivicinus poritis</name>
    <dbReference type="NCBI Taxonomy" id="2994640"/>
    <lineage>
        <taxon>Bacteria</taxon>
        <taxon>Pseudomonadati</taxon>
        <taxon>Pseudomonadota</taxon>
        <taxon>Gammaproteobacteria</taxon>
        <taxon>Oceanospirillales</taxon>
        <taxon>Zooshikellaceae</taxon>
        <taxon>Spartinivicinus</taxon>
    </lineage>
</organism>
<evidence type="ECO:0000256" key="1">
    <source>
        <dbReference type="ARBA" id="ARBA00006295"/>
    </source>
</evidence>
<feature type="compositionally biased region" description="Basic and acidic residues" evidence="3">
    <location>
        <begin position="258"/>
        <end position="276"/>
    </location>
</feature>
<proteinExistence type="inferred from homology"/>
<comment type="caution">
    <text evidence="5">The sequence shown here is derived from an EMBL/GenBank/DDBJ whole genome shotgun (WGS) entry which is preliminary data.</text>
</comment>
<accession>A0ABT5UHK5</accession>